<dbReference type="Gene3D" id="2.60.40.790">
    <property type="match status" value="1"/>
</dbReference>
<dbReference type="PROSITE" id="PS51203">
    <property type="entry name" value="CS"/>
    <property type="match status" value="1"/>
</dbReference>
<proteinExistence type="inferred from homology"/>
<gene>
    <name evidence="4" type="ORF">ODALV1_LOCUS30481</name>
</gene>
<organism evidence="4 5">
    <name type="scientific">Orchesella dallaii</name>
    <dbReference type="NCBI Taxonomy" id="48710"/>
    <lineage>
        <taxon>Eukaryota</taxon>
        <taxon>Metazoa</taxon>
        <taxon>Ecdysozoa</taxon>
        <taxon>Arthropoda</taxon>
        <taxon>Hexapoda</taxon>
        <taxon>Collembola</taxon>
        <taxon>Entomobryomorpha</taxon>
        <taxon>Entomobryoidea</taxon>
        <taxon>Orchesellidae</taxon>
        <taxon>Orchesellinae</taxon>
        <taxon>Orchesella</taxon>
    </lineage>
</organism>
<dbReference type="PANTHER" id="PTHR12967:SF0">
    <property type="entry name" value="PROTEIN SHQ1 HOMOLOG"/>
    <property type="match status" value="1"/>
</dbReference>
<dbReference type="SUPFAM" id="SSF49764">
    <property type="entry name" value="HSP20-like chaperones"/>
    <property type="match status" value="1"/>
</dbReference>
<dbReference type="CDD" id="cd06463">
    <property type="entry name" value="p23_like"/>
    <property type="match status" value="1"/>
</dbReference>
<comment type="caution">
    <text evidence="4">The sequence shown here is derived from an EMBL/GenBank/DDBJ whole genome shotgun (WGS) entry which is preliminary data.</text>
</comment>
<reference evidence="4 5" key="1">
    <citation type="submission" date="2024-08" db="EMBL/GenBank/DDBJ databases">
        <authorList>
            <person name="Cucini C."/>
            <person name="Frati F."/>
        </authorList>
    </citation>
    <scope>NUCLEOTIDE SEQUENCE [LARGE SCALE GENOMIC DNA]</scope>
</reference>
<dbReference type="InterPro" id="IPR007009">
    <property type="entry name" value="Shq1_C"/>
</dbReference>
<evidence type="ECO:0000256" key="2">
    <source>
        <dbReference type="ARBA" id="ARBA00013750"/>
    </source>
</evidence>
<comment type="similarity">
    <text evidence="1">Belongs to the SHQ1 family.</text>
</comment>
<evidence type="ECO:0000313" key="4">
    <source>
        <dbReference type="EMBL" id="CAL8145408.1"/>
    </source>
</evidence>
<dbReference type="PANTHER" id="PTHR12967">
    <property type="entry name" value="PROTEIN SHQ1 HOMOLOG"/>
    <property type="match status" value="1"/>
</dbReference>
<feature type="domain" description="CS" evidence="3">
    <location>
        <begin position="1"/>
        <end position="89"/>
    </location>
</feature>
<dbReference type="Pfam" id="PF21413">
    <property type="entry name" value="SHQ1-like_CS"/>
    <property type="match status" value="1"/>
</dbReference>
<keyword evidence="5" id="KW-1185">Reference proteome</keyword>
<evidence type="ECO:0000256" key="1">
    <source>
        <dbReference type="ARBA" id="ARBA00005607"/>
    </source>
</evidence>
<sequence>MITPKFELSQTETHLIIHIHAPYTSVKDTEIDVNEDSVIFHSSPYYLRLTLPGKVEETDDSSADYNGDDGKYTISLNKAVPGEHFPNLEMLTSLLQPKNHKQRIKPLIEVIGEDGVKENSETVDYISEDDWFIDQTPMEVEEIPSSTSTTTSNLLKKYPYGFLNTHSGLQDKYSEELAQVSEITNPDSHSESERRALRLQEESSKFCDEHYLADLMENEEVALALQFKFDTSSLATLTKKNKEKMKDLGNREFLFDDKASLKKTYLGLVDILFSYCYDWRITDGAHCCESPWNISKLSATLSWFDSFESIHEVIHSCMRRSLVYPVSRHWLLSRKVMKDVIQVLKKGPVGILICLLDILDIFGKREPYYLLNQLYIEEYCVWIQQIGGGSSKSSNNLESIVIALEKAFPKYKKEHVGFDLVELEAAATVCEEEEAMEEEISEIVRNVAIH</sequence>
<dbReference type="InterPro" id="IPR048696">
    <property type="entry name" value="SHQ1-like_CS"/>
</dbReference>
<dbReference type="Proteomes" id="UP001642540">
    <property type="component" value="Unassembled WGS sequence"/>
</dbReference>
<name>A0ABP1S7S5_9HEXA</name>
<evidence type="ECO:0000259" key="3">
    <source>
        <dbReference type="PROSITE" id="PS51203"/>
    </source>
</evidence>
<dbReference type="InterPro" id="IPR039742">
    <property type="entry name" value="Shq1"/>
</dbReference>
<dbReference type="InterPro" id="IPR007052">
    <property type="entry name" value="CS_dom"/>
</dbReference>
<protein>
    <recommendedName>
        <fullName evidence="2">Protein SHQ1 homolog</fullName>
    </recommendedName>
</protein>
<accession>A0ABP1S7S5</accession>
<dbReference type="EMBL" id="CAXLJM020000164">
    <property type="protein sequence ID" value="CAL8145408.1"/>
    <property type="molecule type" value="Genomic_DNA"/>
</dbReference>
<dbReference type="Pfam" id="PF04925">
    <property type="entry name" value="SHQ1"/>
    <property type="match status" value="1"/>
</dbReference>
<evidence type="ECO:0000313" key="5">
    <source>
        <dbReference type="Proteomes" id="UP001642540"/>
    </source>
</evidence>
<dbReference type="InterPro" id="IPR008978">
    <property type="entry name" value="HSP20-like_chaperone"/>
</dbReference>